<dbReference type="RefSeq" id="WP_162442370.1">
    <property type="nucleotide sequence ID" value="NZ_CP048222.1"/>
</dbReference>
<dbReference type="KEGG" id="rhoz:GXP67_06370"/>
<sequence>MSNKKMILVAGPYRSGTGDDSNKIAANLQHMNQVALQVLQAGFLPMVGEWIALSLIETAGSTKIGDSVFTDIFHPVAIDLLANCDGVLRTGGASQGADQMVSLAKEMGKPVFTSVEQVRF</sequence>
<proteinExistence type="predicted"/>
<evidence type="ECO:0000313" key="2">
    <source>
        <dbReference type="Proteomes" id="UP000480178"/>
    </source>
</evidence>
<accession>A0A6C0GE77</accession>
<dbReference type="Gene3D" id="3.40.50.10400">
    <property type="entry name" value="Hypothetical protein PA1492"/>
    <property type="match status" value="1"/>
</dbReference>
<gene>
    <name evidence="1" type="ORF">GXP67_06370</name>
</gene>
<dbReference type="AlphaFoldDB" id="A0A6C0GE77"/>
<organism evidence="1 2">
    <name type="scientific">Rhodocytophaga rosea</name>
    <dbReference type="NCBI Taxonomy" id="2704465"/>
    <lineage>
        <taxon>Bacteria</taxon>
        <taxon>Pseudomonadati</taxon>
        <taxon>Bacteroidota</taxon>
        <taxon>Cytophagia</taxon>
        <taxon>Cytophagales</taxon>
        <taxon>Rhodocytophagaceae</taxon>
        <taxon>Rhodocytophaga</taxon>
    </lineage>
</organism>
<evidence type="ECO:0000313" key="1">
    <source>
        <dbReference type="EMBL" id="QHT66309.1"/>
    </source>
</evidence>
<dbReference type="EMBL" id="CP048222">
    <property type="protein sequence ID" value="QHT66309.1"/>
    <property type="molecule type" value="Genomic_DNA"/>
</dbReference>
<protein>
    <submittedName>
        <fullName evidence="1">DUF4406 domain-containing protein</fullName>
    </submittedName>
</protein>
<reference evidence="1 2" key="1">
    <citation type="submission" date="2020-01" db="EMBL/GenBank/DDBJ databases">
        <authorList>
            <person name="Kim M.K."/>
        </authorList>
    </citation>
    <scope>NUCLEOTIDE SEQUENCE [LARGE SCALE GENOMIC DNA]</scope>
    <source>
        <strain evidence="1 2">172606-1</strain>
    </source>
</reference>
<keyword evidence="2" id="KW-1185">Reference proteome</keyword>
<dbReference type="Proteomes" id="UP000480178">
    <property type="component" value="Chromosome"/>
</dbReference>
<name>A0A6C0GE77_9BACT</name>